<evidence type="ECO:0000313" key="3">
    <source>
        <dbReference type="Proteomes" id="UP000660861"/>
    </source>
</evidence>
<accession>A0A926I6H0</accession>
<gene>
    <name evidence="2" type="ORF">H8709_04295</name>
</gene>
<name>A0A926I6H0_9FIRM</name>
<reference evidence="2" key="1">
    <citation type="submission" date="2020-08" db="EMBL/GenBank/DDBJ databases">
        <title>Genome public.</title>
        <authorList>
            <person name="Liu C."/>
            <person name="Sun Q."/>
        </authorList>
    </citation>
    <scope>NUCLEOTIDE SEQUENCE</scope>
    <source>
        <strain evidence="2">NSJ-54</strain>
    </source>
</reference>
<dbReference type="InterPro" id="IPR052509">
    <property type="entry name" value="Metal_resp_DNA-bind_regulator"/>
</dbReference>
<feature type="domain" description="Transcription regulator PadR N-terminal" evidence="1">
    <location>
        <begin position="14"/>
        <end position="82"/>
    </location>
</feature>
<comment type="caution">
    <text evidence="2">The sequence shown here is derived from an EMBL/GenBank/DDBJ whole genome shotgun (WGS) entry which is preliminary data.</text>
</comment>
<dbReference type="Proteomes" id="UP000660861">
    <property type="component" value="Unassembled WGS sequence"/>
</dbReference>
<protein>
    <submittedName>
        <fullName evidence="2">PadR family transcriptional regulator</fullName>
    </submittedName>
</protein>
<dbReference type="EMBL" id="JACRTC010000002">
    <property type="protein sequence ID" value="MBC8570044.1"/>
    <property type="molecule type" value="Genomic_DNA"/>
</dbReference>
<dbReference type="RefSeq" id="WP_262397140.1">
    <property type="nucleotide sequence ID" value="NZ_JACRTC010000002.1"/>
</dbReference>
<evidence type="ECO:0000259" key="1">
    <source>
        <dbReference type="Pfam" id="PF03551"/>
    </source>
</evidence>
<keyword evidence="3" id="KW-1185">Reference proteome</keyword>
<dbReference type="Gene3D" id="1.10.10.10">
    <property type="entry name" value="Winged helix-like DNA-binding domain superfamily/Winged helix DNA-binding domain"/>
    <property type="match status" value="1"/>
</dbReference>
<dbReference type="InterPro" id="IPR005149">
    <property type="entry name" value="Tscrpt_reg_PadR_N"/>
</dbReference>
<dbReference type="InterPro" id="IPR036388">
    <property type="entry name" value="WH-like_DNA-bd_sf"/>
</dbReference>
<sequence length="108" mass="12684">MAFQLGASLLEACVLALLEREDTYGYILTQNIRSVIEISESTLYPVLRRLQKEECLSTYDMPCQGRNRRYYQITPTGLERLEHYRMDWTEYKNKVDLVLSGGKEHECK</sequence>
<dbReference type="PANTHER" id="PTHR33169:SF24">
    <property type="entry name" value="TRANSCRIPTIONAL REGULATOR, PADR FAMILY"/>
    <property type="match status" value="1"/>
</dbReference>
<dbReference type="InterPro" id="IPR036390">
    <property type="entry name" value="WH_DNA-bd_sf"/>
</dbReference>
<proteinExistence type="predicted"/>
<dbReference type="SUPFAM" id="SSF46785">
    <property type="entry name" value="Winged helix' DNA-binding domain"/>
    <property type="match status" value="1"/>
</dbReference>
<organism evidence="2 3">
    <name type="scientific">Zongyangia hominis</name>
    <dbReference type="NCBI Taxonomy" id="2763677"/>
    <lineage>
        <taxon>Bacteria</taxon>
        <taxon>Bacillati</taxon>
        <taxon>Bacillota</taxon>
        <taxon>Clostridia</taxon>
        <taxon>Eubacteriales</taxon>
        <taxon>Oscillospiraceae</taxon>
        <taxon>Zongyangia</taxon>
    </lineage>
</organism>
<dbReference type="Pfam" id="PF03551">
    <property type="entry name" value="PadR"/>
    <property type="match status" value="1"/>
</dbReference>
<dbReference type="PANTHER" id="PTHR33169">
    <property type="entry name" value="PADR-FAMILY TRANSCRIPTIONAL REGULATOR"/>
    <property type="match status" value="1"/>
</dbReference>
<evidence type="ECO:0000313" key="2">
    <source>
        <dbReference type="EMBL" id="MBC8570044.1"/>
    </source>
</evidence>
<dbReference type="AlphaFoldDB" id="A0A926I6H0"/>